<comment type="caution">
    <text evidence="6">The sequence shown here is derived from an EMBL/GenBank/DDBJ whole genome shotgun (WGS) entry which is preliminary data.</text>
</comment>
<dbReference type="GO" id="GO:0012505">
    <property type="term" value="C:endomembrane system"/>
    <property type="evidence" value="ECO:0007669"/>
    <property type="project" value="UniProtKB-SubCell"/>
</dbReference>
<accession>A0AAE0CAR0</accession>
<protein>
    <submittedName>
        <fullName evidence="6">Uncharacterized protein</fullName>
    </submittedName>
</protein>
<gene>
    <name evidence="6" type="ORF">CYMTET_39098</name>
</gene>
<feature type="transmembrane region" description="Helical" evidence="5">
    <location>
        <begin position="154"/>
        <end position="177"/>
    </location>
</feature>
<proteinExistence type="predicted"/>
<dbReference type="Proteomes" id="UP001190700">
    <property type="component" value="Unassembled WGS sequence"/>
</dbReference>
<dbReference type="EMBL" id="LGRX02025966">
    <property type="protein sequence ID" value="KAK3251566.1"/>
    <property type="molecule type" value="Genomic_DNA"/>
</dbReference>
<keyword evidence="3 5" id="KW-1133">Transmembrane helix</keyword>
<dbReference type="InterPro" id="IPR006838">
    <property type="entry name" value="ADTRP_AIG1"/>
</dbReference>
<feature type="transmembrane region" description="Helical" evidence="5">
    <location>
        <begin position="72"/>
        <end position="93"/>
    </location>
</feature>
<evidence type="ECO:0000256" key="1">
    <source>
        <dbReference type="ARBA" id="ARBA00004127"/>
    </source>
</evidence>
<reference evidence="6 7" key="1">
    <citation type="journal article" date="2015" name="Genome Biol. Evol.">
        <title>Comparative Genomics of a Bacterivorous Green Alga Reveals Evolutionary Causalities and Consequences of Phago-Mixotrophic Mode of Nutrition.</title>
        <authorList>
            <person name="Burns J.A."/>
            <person name="Paasch A."/>
            <person name="Narechania A."/>
            <person name="Kim E."/>
        </authorList>
    </citation>
    <scope>NUCLEOTIDE SEQUENCE [LARGE SCALE GENOMIC DNA]</scope>
    <source>
        <strain evidence="6 7">PLY_AMNH</strain>
    </source>
</reference>
<name>A0AAE0CAR0_9CHLO</name>
<dbReference type="Pfam" id="PF04750">
    <property type="entry name" value="Far-17a_AIG1"/>
    <property type="match status" value="1"/>
</dbReference>
<keyword evidence="4 5" id="KW-0472">Membrane</keyword>
<dbReference type="AlphaFoldDB" id="A0AAE0CAR0"/>
<comment type="subcellular location">
    <subcellularLocation>
        <location evidence="1">Endomembrane system</location>
        <topology evidence="1">Multi-pass membrane protein</topology>
    </subcellularLocation>
</comment>
<evidence type="ECO:0000256" key="5">
    <source>
        <dbReference type="SAM" id="Phobius"/>
    </source>
</evidence>
<evidence type="ECO:0000256" key="2">
    <source>
        <dbReference type="ARBA" id="ARBA00022692"/>
    </source>
</evidence>
<feature type="transmembrane region" description="Helical" evidence="5">
    <location>
        <begin position="39"/>
        <end position="60"/>
    </location>
</feature>
<dbReference type="GO" id="GO:0016020">
    <property type="term" value="C:membrane"/>
    <property type="evidence" value="ECO:0007669"/>
    <property type="project" value="InterPro"/>
</dbReference>
<evidence type="ECO:0000256" key="4">
    <source>
        <dbReference type="ARBA" id="ARBA00023136"/>
    </source>
</evidence>
<keyword evidence="7" id="KW-1185">Reference proteome</keyword>
<keyword evidence="2 5" id="KW-0812">Transmembrane</keyword>
<feature type="transmembrane region" description="Helical" evidence="5">
    <location>
        <begin position="123"/>
        <end position="142"/>
    </location>
</feature>
<feature type="transmembrane region" description="Helical" evidence="5">
    <location>
        <begin position="197"/>
        <end position="216"/>
    </location>
</feature>
<sequence length="221" mass="24814">MLYPSLCFLGTALQIITPPFLHPSAKVSAPELSRFTGKYIFLTAQGNTLGFIFFTLNLYAEISNHVPLKIQLAQFFPTIFGLGTFITLGYYLLDHYNPVAIKRRVYYSRHGYPYIEYAVNLEHLFGILVVVLHALTFDMEVLKAGHPSFQDYVTWTLGFLMQYVILAHLNVVATGHWPYPFIDDITKASGVAGRSAFFLLLCSIVMGFGYLGLILVRSSGP</sequence>
<organism evidence="6 7">
    <name type="scientific">Cymbomonas tetramitiformis</name>
    <dbReference type="NCBI Taxonomy" id="36881"/>
    <lineage>
        <taxon>Eukaryota</taxon>
        <taxon>Viridiplantae</taxon>
        <taxon>Chlorophyta</taxon>
        <taxon>Pyramimonadophyceae</taxon>
        <taxon>Pyramimonadales</taxon>
        <taxon>Pyramimonadaceae</taxon>
        <taxon>Cymbomonas</taxon>
    </lineage>
</organism>
<evidence type="ECO:0000313" key="7">
    <source>
        <dbReference type="Proteomes" id="UP001190700"/>
    </source>
</evidence>
<evidence type="ECO:0000256" key="3">
    <source>
        <dbReference type="ARBA" id="ARBA00022989"/>
    </source>
</evidence>
<evidence type="ECO:0000313" key="6">
    <source>
        <dbReference type="EMBL" id="KAK3251566.1"/>
    </source>
</evidence>